<dbReference type="AlphaFoldDB" id="C4JXU2"/>
<evidence type="ECO:0000256" key="1">
    <source>
        <dbReference type="SAM" id="Coils"/>
    </source>
</evidence>
<dbReference type="GeneID" id="8440331"/>
<feature type="compositionally biased region" description="Basic and acidic residues" evidence="2">
    <location>
        <begin position="636"/>
        <end position="649"/>
    </location>
</feature>
<accession>C4JXU2</accession>
<evidence type="ECO:0000256" key="2">
    <source>
        <dbReference type="SAM" id="MobiDB-lite"/>
    </source>
</evidence>
<gene>
    <name evidence="3" type="ORF">UREG_07880</name>
</gene>
<dbReference type="OMA" id="WEMLSSH"/>
<feature type="compositionally biased region" description="Basic and acidic residues" evidence="2">
    <location>
        <begin position="319"/>
        <end position="368"/>
    </location>
</feature>
<sequence>MAVWSDGIFDPAIIVNVLFQSQQETKLAAGALRLSVVCLRTHEKPAREKRTRLSIIRKSGNVWKRDTRFLLFILTVTLLPRSSAPATLTVSRPRSKRLDELHDLDDPATITTPRFSRQRQQHQRQSSLPNPRLEPSRPPSSASVISPDPESAGTALRRRLRLRTRSIATDSQPADTHTATAPAAVRFDEPLHRAQHYFHPSLNRFPIPPRTEGERSTVPASVHPVSESFWPARSNRVSSRTASAILWVLEEALRKPYQFTPIQGEIDASMSELMAEGGVSATTAGNGRSHYNGVHRTAQGPAPPQSNPAQSGLRTPIEIMRRRNDREARKKAEQEAREREQQEIETIKHQQDMEQQKLERLAHEERRKQAAGVAGEAPPSTTRRPDMGMASRPPDVPLPQDPGTADIPPAVHPSSGTHPNPRRAGEAATQESSARARTSMGATHQSRHSQSRAPETAAQAAIQSGFPNTQASKTQASSSQAAQPQARKPFPHAFERWEMLSSHWEGLTSYWIRRLEQNNEDLNKDPLNQQMSRQITDLSAAGANLFHAVVELQRLRASSERKFQRWFFDTRAEQERSQELQAELRRLLEAERQGREEAVATAKQAGVDKAKAEELVREMRRELQISRDEARRAWEELGRREQEERERTASLRNGEPTVVGGVQVVPMIQAYPSRQVSTHRPQTREGPYPGGPGPTSMGGQTPGEPIDQTDQYSYDSQVSTPKAVEQFPDTSRDRPGLHHEPDVAQFGTPRAPTATTTTGAPSSKPTTTQAPTRGFYQHESSALHGQPPSSSAADERSYVPSSEAGASEVSEDYEPRITNHPDFPGRQLSYPRTVSEDSDDYENQDLLEQEARYRQQYPANTTAGESGYQPAPVDYSGSGWGPTWESVTPRHRHPTRLSDVIEEDERSRTSPSRASQASRGLP</sequence>
<feature type="compositionally biased region" description="Low complexity" evidence="2">
    <location>
        <begin position="747"/>
        <end position="768"/>
    </location>
</feature>
<evidence type="ECO:0000313" key="4">
    <source>
        <dbReference type="Proteomes" id="UP000002058"/>
    </source>
</evidence>
<dbReference type="InParanoid" id="C4JXU2"/>
<feature type="compositionally biased region" description="Polar residues" evidence="2">
    <location>
        <begin position="909"/>
        <end position="922"/>
    </location>
</feature>
<proteinExistence type="predicted"/>
<dbReference type="Proteomes" id="UP000002058">
    <property type="component" value="Unassembled WGS sequence"/>
</dbReference>
<feature type="compositionally biased region" description="Low complexity" evidence="2">
    <location>
        <begin position="470"/>
        <end position="486"/>
    </location>
</feature>
<feature type="compositionally biased region" description="Polar residues" evidence="2">
    <location>
        <begin position="429"/>
        <end position="444"/>
    </location>
</feature>
<dbReference type="VEuPathDB" id="FungiDB:UREG_07880"/>
<feature type="coiled-coil region" evidence="1">
    <location>
        <begin position="570"/>
        <end position="629"/>
    </location>
</feature>
<dbReference type="HOGENOM" id="CLU_007593_1_0_1"/>
<keyword evidence="1" id="KW-0175">Coiled coil</keyword>
<keyword evidence="4" id="KW-1185">Reference proteome</keyword>
<feature type="region of interest" description="Disordered" evidence="2">
    <location>
        <begin position="673"/>
        <end position="922"/>
    </location>
</feature>
<name>C4JXU2_UNCRE</name>
<feature type="compositionally biased region" description="Basic and acidic residues" evidence="2">
    <location>
        <begin position="730"/>
        <end position="742"/>
    </location>
</feature>
<feature type="region of interest" description="Disordered" evidence="2">
    <location>
        <begin position="280"/>
        <end position="488"/>
    </location>
</feature>
<protein>
    <submittedName>
        <fullName evidence="3">Uncharacterized protein</fullName>
    </submittedName>
</protein>
<dbReference type="RefSeq" id="XP_002583107.1">
    <property type="nucleotide sequence ID" value="XM_002583061.1"/>
</dbReference>
<feature type="region of interest" description="Disordered" evidence="2">
    <location>
        <begin position="636"/>
        <end position="655"/>
    </location>
</feature>
<feature type="region of interest" description="Disordered" evidence="2">
    <location>
        <begin position="98"/>
        <end position="155"/>
    </location>
</feature>
<feature type="compositionally biased region" description="Acidic residues" evidence="2">
    <location>
        <begin position="836"/>
        <end position="848"/>
    </location>
</feature>
<dbReference type="KEGG" id="ure:UREG_07880"/>
<dbReference type="eggNOG" id="ENOG502R2UZ">
    <property type="taxonomic scope" value="Eukaryota"/>
</dbReference>
<evidence type="ECO:0000313" key="3">
    <source>
        <dbReference type="EMBL" id="EEP83015.1"/>
    </source>
</evidence>
<organism evidence="3 4">
    <name type="scientific">Uncinocarpus reesii (strain UAMH 1704)</name>
    <dbReference type="NCBI Taxonomy" id="336963"/>
    <lineage>
        <taxon>Eukaryota</taxon>
        <taxon>Fungi</taxon>
        <taxon>Dikarya</taxon>
        <taxon>Ascomycota</taxon>
        <taxon>Pezizomycotina</taxon>
        <taxon>Eurotiomycetes</taxon>
        <taxon>Eurotiomycetidae</taxon>
        <taxon>Onygenales</taxon>
        <taxon>Onygenaceae</taxon>
        <taxon>Uncinocarpus</taxon>
    </lineage>
</organism>
<reference evidence="4" key="1">
    <citation type="journal article" date="2009" name="Genome Res.">
        <title>Comparative genomic analyses of the human fungal pathogens Coccidioides and their relatives.</title>
        <authorList>
            <person name="Sharpton T.J."/>
            <person name="Stajich J.E."/>
            <person name="Rounsley S.D."/>
            <person name="Gardner M.J."/>
            <person name="Wortman J.R."/>
            <person name="Jordar V.S."/>
            <person name="Maiti R."/>
            <person name="Kodira C.D."/>
            <person name="Neafsey D.E."/>
            <person name="Zeng Q."/>
            <person name="Hung C.-Y."/>
            <person name="McMahan C."/>
            <person name="Muszewska A."/>
            <person name="Grynberg M."/>
            <person name="Mandel M.A."/>
            <person name="Kellner E.M."/>
            <person name="Barker B.M."/>
            <person name="Galgiani J.N."/>
            <person name="Orbach M.J."/>
            <person name="Kirkland T.N."/>
            <person name="Cole G.T."/>
            <person name="Henn M.R."/>
            <person name="Birren B.W."/>
            <person name="Taylor J.W."/>
        </authorList>
    </citation>
    <scope>NUCLEOTIDE SEQUENCE [LARGE SCALE GENOMIC DNA]</scope>
    <source>
        <strain evidence="4">UAMH 1704</strain>
    </source>
</reference>
<feature type="compositionally biased region" description="Polar residues" evidence="2">
    <location>
        <begin position="708"/>
        <end position="720"/>
    </location>
</feature>
<dbReference type="EMBL" id="CH476619">
    <property type="protein sequence ID" value="EEP83015.1"/>
    <property type="molecule type" value="Genomic_DNA"/>
</dbReference>
<dbReference type="OrthoDB" id="5945798at2759"/>